<feature type="signal peptide" evidence="1">
    <location>
        <begin position="1"/>
        <end position="25"/>
    </location>
</feature>
<reference evidence="2 3" key="1">
    <citation type="submission" date="2018-11" db="EMBL/GenBank/DDBJ databases">
        <title>Genomic Encyclopedia of Type Strains, Phase IV (KMG-IV): sequencing the most valuable type-strain genomes for metagenomic binning, comparative biology and taxonomic classification.</title>
        <authorList>
            <person name="Goeker M."/>
        </authorList>
    </citation>
    <scope>NUCLEOTIDE SEQUENCE [LARGE SCALE GENOMIC DNA]</scope>
    <source>
        <strain evidence="2 3">DSM 5900</strain>
    </source>
</reference>
<accession>A0A3N1M8Z9</accession>
<name>A0A3N1M8Z9_9PROT</name>
<dbReference type="Pfam" id="PF04214">
    <property type="entry name" value="DUF411"/>
    <property type="match status" value="1"/>
</dbReference>
<dbReference type="AlphaFoldDB" id="A0A3N1M8Z9"/>
<dbReference type="InterPro" id="IPR006311">
    <property type="entry name" value="TAT_signal"/>
</dbReference>
<gene>
    <name evidence="2" type="ORF">EDC65_1483</name>
</gene>
<protein>
    <recommendedName>
        <fullName evidence="4">Metal-binding protein</fullName>
    </recommendedName>
</protein>
<feature type="chain" id="PRO_5017921330" description="Metal-binding protein" evidence="1">
    <location>
        <begin position="26"/>
        <end position="152"/>
    </location>
</feature>
<proteinExistence type="predicted"/>
<evidence type="ECO:0000256" key="1">
    <source>
        <dbReference type="SAM" id="SignalP"/>
    </source>
</evidence>
<dbReference type="InterPro" id="IPR007332">
    <property type="entry name" value="DUF411"/>
</dbReference>
<evidence type="ECO:0000313" key="3">
    <source>
        <dbReference type="Proteomes" id="UP000278222"/>
    </source>
</evidence>
<keyword evidence="1" id="KW-0732">Signal</keyword>
<dbReference type="EMBL" id="RJKX01000013">
    <property type="protein sequence ID" value="ROP99698.1"/>
    <property type="molecule type" value="Genomic_DNA"/>
</dbReference>
<dbReference type="RefSeq" id="WP_123689059.1">
    <property type="nucleotide sequence ID" value="NZ_AP019700.1"/>
</dbReference>
<dbReference type="PROSITE" id="PS51318">
    <property type="entry name" value="TAT"/>
    <property type="match status" value="1"/>
</dbReference>
<evidence type="ECO:0008006" key="4">
    <source>
        <dbReference type="Google" id="ProtNLM"/>
    </source>
</evidence>
<dbReference type="OrthoDB" id="14727at2"/>
<organism evidence="2 3">
    <name type="scientific">Stella humosa</name>
    <dbReference type="NCBI Taxonomy" id="94"/>
    <lineage>
        <taxon>Bacteria</taxon>
        <taxon>Pseudomonadati</taxon>
        <taxon>Pseudomonadota</taxon>
        <taxon>Alphaproteobacteria</taxon>
        <taxon>Rhodospirillales</taxon>
        <taxon>Stellaceae</taxon>
        <taxon>Stella</taxon>
    </lineage>
</organism>
<comment type="caution">
    <text evidence="2">The sequence shown here is derived from an EMBL/GenBank/DDBJ whole genome shotgun (WGS) entry which is preliminary data.</text>
</comment>
<keyword evidence="3" id="KW-1185">Reference proteome</keyword>
<sequence length="152" mass="15527">MTSRRSLMLGAAAAAALFPALGARATGPAITVHKDPSCGCCDGWVEHLRRAGFQVAVAEGDVQAAKHSLGVPEDLASCHTATVGGYVVEGHVPAHAITRLLAERPTIAGLAVPGMPAGSPGMEGGRPETYAVIAFAPAGRSTFGRYREARPA</sequence>
<evidence type="ECO:0000313" key="2">
    <source>
        <dbReference type="EMBL" id="ROP99698.1"/>
    </source>
</evidence>
<dbReference type="Proteomes" id="UP000278222">
    <property type="component" value="Unassembled WGS sequence"/>
</dbReference>